<gene>
    <name evidence="1" type="ORF">ACCO45_013524</name>
</gene>
<dbReference type="EMBL" id="JBGNUJ010000013">
    <property type="protein sequence ID" value="KAL3951807.1"/>
    <property type="molecule type" value="Genomic_DNA"/>
</dbReference>
<dbReference type="Proteomes" id="UP001638806">
    <property type="component" value="Unassembled WGS sequence"/>
</dbReference>
<accession>A0ACC4D6V0</accession>
<evidence type="ECO:0000313" key="1">
    <source>
        <dbReference type="EMBL" id="KAL3951807.1"/>
    </source>
</evidence>
<name>A0ACC4D6V0_PURLI</name>
<organism evidence="1 2">
    <name type="scientific">Purpureocillium lilacinum</name>
    <name type="common">Paecilomyces lilacinus</name>
    <dbReference type="NCBI Taxonomy" id="33203"/>
    <lineage>
        <taxon>Eukaryota</taxon>
        <taxon>Fungi</taxon>
        <taxon>Dikarya</taxon>
        <taxon>Ascomycota</taxon>
        <taxon>Pezizomycotina</taxon>
        <taxon>Sordariomycetes</taxon>
        <taxon>Hypocreomycetidae</taxon>
        <taxon>Hypocreales</taxon>
        <taxon>Ophiocordycipitaceae</taxon>
        <taxon>Purpureocillium</taxon>
    </lineage>
</organism>
<keyword evidence="2" id="KW-1185">Reference proteome</keyword>
<proteinExistence type="predicted"/>
<protein>
    <submittedName>
        <fullName evidence="1">Uncharacterized protein</fullName>
    </submittedName>
</protein>
<evidence type="ECO:0000313" key="2">
    <source>
        <dbReference type="Proteomes" id="UP001638806"/>
    </source>
</evidence>
<reference evidence="1" key="1">
    <citation type="submission" date="2024-12" db="EMBL/GenBank/DDBJ databases">
        <title>Comparative genomics and development of molecular markers within Purpureocillium lilacinum and among Purpureocillium species.</title>
        <authorList>
            <person name="Yeh Z.-Y."/>
            <person name="Ni N.-T."/>
            <person name="Lo P.-H."/>
            <person name="Mushyakhwo K."/>
            <person name="Lin C.-F."/>
            <person name="Nai Y.-S."/>
        </authorList>
    </citation>
    <scope>NUCLEOTIDE SEQUENCE</scope>
    <source>
        <strain evidence="1">NCHU-NPUST-175</strain>
    </source>
</reference>
<comment type="caution">
    <text evidence="1">The sequence shown here is derived from an EMBL/GenBank/DDBJ whole genome shotgun (WGS) entry which is preliminary data.</text>
</comment>
<sequence>MKDAQAWFNKHPAPNRSSAEDLAKVVGLATAVYDELWSDTDERRLLQMYRASGTDREVQSISTTHTRLLEAVEDDVLGDAMQPARHSRPSIRHGVPVQLAEPGGAVASVQSPMVKGLFGQAR</sequence>